<evidence type="ECO:0000313" key="1">
    <source>
        <dbReference type="EnsemblPlants" id="OGLUM11G22860.4"/>
    </source>
</evidence>
<keyword evidence="2" id="KW-1185">Reference proteome</keyword>
<dbReference type="HOGENOM" id="CLU_2609911_0_0_1"/>
<accession>A0A0E0BMG8</accession>
<sequence length="79" mass="8813">MPFENALTTSLPGNILLASSVLPLLTHCKLVIAAEEPISSSMSIRETGYIRHCRGNADSENWTCATHVEWAKRMRLFQP</sequence>
<proteinExistence type="predicted"/>
<reference evidence="1" key="2">
    <citation type="submission" date="2018-05" db="EMBL/GenBank/DDBJ databases">
        <title>OgluRS3 (Oryza glumaepatula Reference Sequence Version 3).</title>
        <authorList>
            <person name="Zhang J."/>
            <person name="Kudrna D."/>
            <person name="Lee S."/>
            <person name="Talag J."/>
            <person name="Welchert J."/>
            <person name="Wing R.A."/>
        </authorList>
    </citation>
    <scope>NUCLEOTIDE SEQUENCE [LARGE SCALE GENOMIC DNA]</scope>
</reference>
<dbReference type="Proteomes" id="UP000026961">
    <property type="component" value="Chromosome 11"/>
</dbReference>
<reference evidence="1" key="1">
    <citation type="submission" date="2015-04" db="UniProtKB">
        <authorList>
            <consortium name="EnsemblPlants"/>
        </authorList>
    </citation>
    <scope>IDENTIFICATION</scope>
</reference>
<evidence type="ECO:0000313" key="2">
    <source>
        <dbReference type="Proteomes" id="UP000026961"/>
    </source>
</evidence>
<name>A0A0E0BMG8_9ORYZ</name>
<organism evidence="1">
    <name type="scientific">Oryza glumipatula</name>
    <dbReference type="NCBI Taxonomy" id="40148"/>
    <lineage>
        <taxon>Eukaryota</taxon>
        <taxon>Viridiplantae</taxon>
        <taxon>Streptophyta</taxon>
        <taxon>Embryophyta</taxon>
        <taxon>Tracheophyta</taxon>
        <taxon>Spermatophyta</taxon>
        <taxon>Magnoliopsida</taxon>
        <taxon>Liliopsida</taxon>
        <taxon>Poales</taxon>
        <taxon>Poaceae</taxon>
        <taxon>BOP clade</taxon>
        <taxon>Oryzoideae</taxon>
        <taxon>Oryzeae</taxon>
        <taxon>Oryzinae</taxon>
        <taxon>Oryza</taxon>
    </lineage>
</organism>
<protein>
    <submittedName>
        <fullName evidence="1">Uncharacterized protein</fullName>
    </submittedName>
</protein>
<dbReference type="EnsemblPlants" id="OGLUM11G22860.4">
    <property type="protein sequence ID" value="OGLUM11G22860.4"/>
    <property type="gene ID" value="OGLUM11G22860"/>
</dbReference>
<dbReference type="AlphaFoldDB" id="A0A0E0BMG8"/>
<dbReference type="Gramene" id="OGLUM11G22860.4">
    <property type="protein sequence ID" value="OGLUM11G22860.4"/>
    <property type="gene ID" value="OGLUM11G22860"/>
</dbReference>